<organism evidence="1 2">
    <name type="scientific">Coniosporium tulheliwenetii</name>
    <dbReference type="NCBI Taxonomy" id="3383036"/>
    <lineage>
        <taxon>Eukaryota</taxon>
        <taxon>Fungi</taxon>
        <taxon>Dikarya</taxon>
        <taxon>Ascomycota</taxon>
        <taxon>Pezizomycotina</taxon>
        <taxon>Dothideomycetes</taxon>
        <taxon>Dothideomycetes incertae sedis</taxon>
        <taxon>Coniosporium</taxon>
    </lineage>
</organism>
<evidence type="ECO:0000313" key="2">
    <source>
        <dbReference type="Proteomes" id="UP001172680"/>
    </source>
</evidence>
<accession>A0ACC2Z468</accession>
<dbReference type="EMBL" id="JAPDRP010000013">
    <property type="protein sequence ID" value="KAJ9642331.1"/>
    <property type="molecule type" value="Genomic_DNA"/>
</dbReference>
<name>A0ACC2Z468_9PEZI</name>
<dbReference type="Proteomes" id="UP001172680">
    <property type="component" value="Unassembled WGS sequence"/>
</dbReference>
<sequence length="252" mass="26926">MYDVTHILASKARAKKVKRLRLAVSLPQMIGKLAKRSRLAFLPTLRPKLRAYATTKAPAAPPTTTPSSPTSPPMASSPAIPESQAIRTSAPSTTKAAESSALASAKRNIAFLLHPNDARDRPTRLRTRALLRTVRYIAVFVFWRLVRYAKYAVIGSLTAAAAGTVVGSLLSPAAFLVAPGGVLGGAVVGLGWGFVRGREGVKEGESARGDEKADAEESPRRRRARELEERGLGRIRGRVGRLGALVVACNEV</sequence>
<protein>
    <submittedName>
        <fullName evidence="1">Uncharacterized protein</fullName>
    </submittedName>
</protein>
<comment type="caution">
    <text evidence="1">The sequence shown here is derived from an EMBL/GenBank/DDBJ whole genome shotgun (WGS) entry which is preliminary data.</text>
</comment>
<gene>
    <name evidence="1" type="ORF">H2199_004711</name>
</gene>
<reference evidence="1" key="1">
    <citation type="submission" date="2022-10" db="EMBL/GenBank/DDBJ databases">
        <title>Culturing micro-colonial fungi from biological soil crusts in the Mojave desert and describing Neophaeococcomyces mojavensis, and introducing the new genera and species Taxawa tesnikishii.</title>
        <authorList>
            <person name="Kurbessoian T."/>
            <person name="Stajich J.E."/>
        </authorList>
    </citation>
    <scope>NUCLEOTIDE SEQUENCE</scope>
    <source>
        <strain evidence="1">JES_115</strain>
    </source>
</reference>
<proteinExistence type="predicted"/>
<keyword evidence="2" id="KW-1185">Reference proteome</keyword>
<evidence type="ECO:0000313" key="1">
    <source>
        <dbReference type="EMBL" id="KAJ9642331.1"/>
    </source>
</evidence>